<organism evidence="1 2">
    <name type="scientific">Juglans regia</name>
    <name type="common">English walnut</name>
    <dbReference type="NCBI Taxonomy" id="51240"/>
    <lineage>
        <taxon>Eukaryota</taxon>
        <taxon>Viridiplantae</taxon>
        <taxon>Streptophyta</taxon>
        <taxon>Embryophyta</taxon>
        <taxon>Tracheophyta</taxon>
        <taxon>Spermatophyta</taxon>
        <taxon>Magnoliopsida</taxon>
        <taxon>eudicotyledons</taxon>
        <taxon>Gunneridae</taxon>
        <taxon>Pentapetalae</taxon>
        <taxon>rosids</taxon>
        <taxon>fabids</taxon>
        <taxon>Fagales</taxon>
        <taxon>Juglandaceae</taxon>
        <taxon>Juglans</taxon>
    </lineage>
</organism>
<gene>
    <name evidence="2" type="primary">LOC109007936</name>
</gene>
<dbReference type="Pfam" id="PF01426">
    <property type="entry name" value="BAH"/>
    <property type="match status" value="1"/>
</dbReference>
<dbReference type="CDD" id="cd20405">
    <property type="entry name" value="Tudor_Agenet_AtDUF_rpt1_3"/>
    <property type="match status" value="1"/>
</dbReference>
<dbReference type="SMART" id="SM00743">
    <property type="entry name" value="Agenet"/>
    <property type="match status" value="1"/>
</dbReference>
<dbReference type="GeneID" id="109007936"/>
<reference evidence="2" key="1">
    <citation type="submission" date="2025-08" db="UniProtKB">
        <authorList>
            <consortium name="RefSeq"/>
        </authorList>
    </citation>
    <scope>IDENTIFICATION</scope>
    <source>
        <tissue evidence="2">Leaves</tissue>
    </source>
</reference>
<evidence type="ECO:0000313" key="2">
    <source>
        <dbReference type="RefSeq" id="XP_018843386.2"/>
    </source>
</evidence>
<dbReference type="AlphaFoldDB" id="A0A2I4GHM1"/>
<dbReference type="Gramene" id="Jr03_12840_p1">
    <property type="protein sequence ID" value="cds.Jr03_12840_p1"/>
    <property type="gene ID" value="Jr03_12840"/>
</dbReference>
<dbReference type="Pfam" id="PF05641">
    <property type="entry name" value="Agenet"/>
    <property type="match status" value="1"/>
</dbReference>
<keyword evidence="1" id="KW-1185">Reference proteome</keyword>
<dbReference type="RefSeq" id="XP_018843386.2">
    <property type="nucleotide sequence ID" value="XM_018987841.2"/>
</dbReference>
<dbReference type="Gene3D" id="2.30.30.490">
    <property type="match status" value="1"/>
</dbReference>
<evidence type="ECO:0000313" key="1">
    <source>
        <dbReference type="Proteomes" id="UP000235220"/>
    </source>
</evidence>
<dbReference type="PROSITE" id="PS51038">
    <property type="entry name" value="BAH"/>
    <property type="match status" value="1"/>
</dbReference>
<proteinExistence type="predicted"/>
<accession>A0A2I4GHM1</accession>
<dbReference type="InterPro" id="IPR008395">
    <property type="entry name" value="Agenet-like_dom"/>
</dbReference>
<dbReference type="Proteomes" id="UP000235220">
    <property type="component" value="Chromosome 3"/>
</dbReference>
<protein>
    <submittedName>
        <fullName evidence="2">Uncharacterized protein LOC109007936 isoform X1</fullName>
    </submittedName>
</protein>
<dbReference type="OrthoDB" id="1883212at2759"/>
<dbReference type="InterPro" id="IPR014002">
    <property type="entry name" value="Agenet_dom_plant"/>
</dbReference>
<name>A0A2I4GHM1_JUGRE</name>
<dbReference type="PANTHER" id="PTHR31917:SF3">
    <property type="entry name" value="BROMO ADJACENT-LIKE DOMAIN PROTEIN"/>
    <property type="match status" value="1"/>
</dbReference>
<dbReference type="GO" id="GO:0003682">
    <property type="term" value="F:chromatin binding"/>
    <property type="evidence" value="ECO:0007669"/>
    <property type="project" value="InterPro"/>
</dbReference>
<dbReference type="STRING" id="51240.A0A2I4GHM1"/>
<dbReference type="KEGG" id="jre:109007936"/>
<dbReference type="SMART" id="SM00439">
    <property type="entry name" value="BAH"/>
    <property type="match status" value="1"/>
</dbReference>
<sequence length="633" mass="71837">MSVNNPSFVEWEEQIICHERGNRMIYFYLKDVTGDSVLAVIGTERSVRHMTYEVSDEFMQLSRFGKSDNVCMKWRARREVVEWLTSLVSRHRVPYSDISNSPMIDSRQTLGPLEVSMTGSCARQPFFPDDMVVRKLRAQNSDILWSGDACICAKQLKHYPAFCRNRTTIAVHSFVYIMAEEGSQYLGYLEDMYEDKKGLKKVKVRWFHHNKEVERVIPQLDSHPREVFITPHVQVISAECVDGPATVLTPKHYEKCVATGAPSSSSGIHICFRQFKNNKIKPFTLPKLSGYSNQAILSSIDGLLITKQKVKCHKLNMEDEEEFAQDDPLRVGTKRKRSCKGYQGLETGSGIGHSFPRNQITECEPKLPKLKLRFSRRTKGMKIVEPKCPVSFKVDDKIELLCQDSGIRGCWFRCKVLRASQKLLKVQYDDVQDADGCGNLEEWVPAARVAAPDMLGMRCSGRLTIRPSPPEDFTNLALEVGTPVDAWWSDGWWEGVITGVDTSGNDTWHVYFPGEDKVLQLHRKNFRPSRDWVWDRWVDIKEKPDIHSLCENASRNLKHSVCSAMAKASGCGGSTLMEPEVYATPKLEAVEEQQEIPDLTISKEVLDRVEVRGDENGDNNANGDLGSDEDVNS</sequence>
<dbReference type="PANTHER" id="PTHR31917">
    <property type="entry name" value="AGENET DOMAIN-CONTAINING PROTEIN-RELATED"/>
    <property type="match status" value="1"/>
</dbReference>
<dbReference type="InterPro" id="IPR001025">
    <property type="entry name" value="BAH_dom"/>
</dbReference>
<dbReference type="InterPro" id="IPR043151">
    <property type="entry name" value="BAH_sf"/>
</dbReference>